<keyword evidence="1" id="KW-0812">Transmembrane</keyword>
<proteinExistence type="predicted"/>
<comment type="caution">
    <text evidence="2">The sequence shown here is derived from an EMBL/GenBank/DDBJ whole genome shotgun (WGS) entry which is preliminary data.</text>
</comment>
<evidence type="ECO:0000313" key="2">
    <source>
        <dbReference type="EMBL" id="KAK3770089.1"/>
    </source>
</evidence>
<accession>A0AAE0ZIK5</accession>
<reference evidence="2" key="1">
    <citation type="journal article" date="2023" name="G3 (Bethesda)">
        <title>A reference genome for the long-term kleptoplast-retaining sea slug Elysia crispata morphotype clarki.</title>
        <authorList>
            <person name="Eastman K.E."/>
            <person name="Pendleton A.L."/>
            <person name="Shaikh M.A."/>
            <person name="Suttiyut T."/>
            <person name="Ogas R."/>
            <person name="Tomko P."/>
            <person name="Gavelis G."/>
            <person name="Widhalm J.R."/>
            <person name="Wisecaver J.H."/>
        </authorList>
    </citation>
    <scope>NUCLEOTIDE SEQUENCE</scope>
    <source>
        <strain evidence="2">ECLA1</strain>
    </source>
</reference>
<evidence type="ECO:0000256" key="1">
    <source>
        <dbReference type="SAM" id="Phobius"/>
    </source>
</evidence>
<protein>
    <submittedName>
        <fullName evidence="2">Uncharacterized protein</fullName>
    </submittedName>
</protein>
<organism evidence="2 3">
    <name type="scientific">Elysia crispata</name>
    <name type="common">lettuce slug</name>
    <dbReference type="NCBI Taxonomy" id="231223"/>
    <lineage>
        <taxon>Eukaryota</taxon>
        <taxon>Metazoa</taxon>
        <taxon>Spiralia</taxon>
        <taxon>Lophotrochozoa</taxon>
        <taxon>Mollusca</taxon>
        <taxon>Gastropoda</taxon>
        <taxon>Heterobranchia</taxon>
        <taxon>Euthyneura</taxon>
        <taxon>Panpulmonata</taxon>
        <taxon>Sacoglossa</taxon>
        <taxon>Placobranchoidea</taxon>
        <taxon>Plakobranchidae</taxon>
        <taxon>Elysia</taxon>
    </lineage>
</organism>
<name>A0AAE0ZIK5_9GAST</name>
<dbReference type="EMBL" id="JAWDGP010003868">
    <property type="protein sequence ID" value="KAK3770089.1"/>
    <property type="molecule type" value="Genomic_DNA"/>
</dbReference>
<feature type="transmembrane region" description="Helical" evidence="1">
    <location>
        <begin position="47"/>
        <end position="68"/>
    </location>
</feature>
<keyword evidence="1" id="KW-1133">Transmembrane helix</keyword>
<sequence>MLKRHLKKSLDYPLRCKEEGLPHAISKFREQVYPLTRYGPSPLSNRCSLILAVVRFPCLIGVPFHSLWFPSTTT</sequence>
<evidence type="ECO:0000313" key="3">
    <source>
        <dbReference type="Proteomes" id="UP001283361"/>
    </source>
</evidence>
<gene>
    <name evidence="2" type="ORF">RRG08_040996</name>
</gene>
<keyword evidence="3" id="KW-1185">Reference proteome</keyword>
<keyword evidence="1" id="KW-0472">Membrane</keyword>
<dbReference type="Proteomes" id="UP001283361">
    <property type="component" value="Unassembled WGS sequence"/>
</dbReference>
<dbReference type="AlphaFoldDB" id="A0AAE0ZIK5"/>